<evidence type="ECO:0000313" key="7">
    <source>
        <dbReference type="Proteomes" id="UP000179807"/>
    </source>
</evidence>
<dbReference type="Gene3D" id="3.40.50.150">
    <property type="entry name" value="Vaccinia Virus protein VP39"/>
    <property type="match status" value="1"/>
</dbReference>
<accession>A0A1J4JF73</accession>
<evidence type="ECO:0000256" key="2">
    <source>
        <dbReference type="ARBA" id="ARBA00012003"/>
    </source>
</evidence>
<organism evidence="6 7">
    <name type="scientific">Tritrichomonas foetus</name>
    <dbReference type="NCBI Taxonomy" id="1144522"/>
    <lineage>
        <taxon>Eukaryota</taxon>
        <taxon>Metamonada</taxon>
        <taxon>Parabasalia</taxon>
        <taxon>Tritrichomonadida</taxon>
        <taxon>Tritrichomonadidae</taxon>
        <taxon>Tritrichomonas</taxon>
    </lineage>
</organism>
<dbReference type="GO" id="GO:0030735">
    <property type="term" value="F:carnosine N-methyltransferase activity"/>
    <property type="evidence" value="ECO:0007669"/>
    <property type="project" value="UniProtKB-EC"/>
</dbReference>
<dbReference type="PANTHER" id="PTHR12303:SF6">
    <property type="entry name" value="CARNOSINE N-METHYLTRANSFERASE"/>
    <property type="match status" value="1"/>
</dbReference>
<keyword evidence="5" id="KW-0949">S-adenosyl-L-methionine</keyword>
<keyword evidence="4" id="KW-0808">Transferase</keyword>
<dbReference type="PANTHER" id="PTHR12303">
    <property type="entry name" value="CARNOSINE N-METHYLTRANSFERASE"/>
    <property type="match status" value="1"/>
</dbReference>
<dbReference type="GO" id="GO:0032259">
    <property type="term" value="P:methylation"/>
    <property type="evidence" value="ECO:0007669"/>
    <property type="project" value="UniProtKB-KW"/>
</dbReference>
<evidence type="ECO:0000256" key="3">
    <source>
        <dbReference type="ARBA" id="ARBA00022603"/>
    </source>
</evidence>
<proteinExistence type="inferred from homology"/>
<dbReference type="Pfam" id="PF07942">
    <property type="entry name" value="CARME"/>
    <property type="match status" value="1"/>
</dbReference>
<dbReference type="SUPFAM" id="SSF53335">
    <property type="entry name" value="S-adenosyl-L-methionine-dependent methyltransferases"/>
    <property type="match status" value="1"/>
</dbReference>
<keyword evidence="7" id="KW-1185">Reference proteome</keyword>
<evidence type="ECO:0000313" key="6">
    <source>
        <dbReference type="EMBL" id="OHS96943.1"/>
    </source>
</evidence>
<dbReference type="EMBL" id="MLAK01001148">
    <property type="protein sequence ID" value="OHS96943.1"/>
    <property type="molecule type" value="Genomic_DNA"/>
</dbReference>
<comment type="caution">
    <text evidence="6">The sequence shown here is derived from an EMBL/GenBank/DDBJ whole genome shotgun (WGS) entry which is preliminary data.</text>
</comment>
<name>A0A1J4JF73_9EUKA</name>
<keyword evidence="3" id="KW-0489">Methyltransferase</keyword>
<dbReference type="InterPro" id="IPR029063">
    <property type="entry name" value="SAM-dependent_MTases_sf"/>
</dbReference>
<dbReference type="AlphaFoldDB" id="A0A1J4JF73"/>
<gene>
    <name evidence="6" type="ORF">TRFO_02085</name>
</gene>
<dbReference type="InterPro" id="IPR012901">
    <property type="entry name" value="CARME"/>
</dbReference>
<evidence type="ECO:0000256" key="5">
    <source>
        <dbReference type="ARBA" id="ARBA00022691"/>
    </source>
</evidence>
<evidence type="ECO:0000256" key="4">
    <source>
        <dbReference type="ARBA" id="ARBA00022679"/>
    </source>
</evidence>
<dbReference type="GeneID" id="94825183"/>
<dbReference type="Proteomes" id="UP000179807">
    <property type="component" value="Unassembled WGS sequence"/>
</dbReference>
<protein>
    <recommendedName>
        <fullName evidence="2">carnosine N-methyltransferase</fullName>
        <ecNumber evidence="2">2.1.1.22</ecNumber>
    </recommendedName>
</protein>
<dbReference type="VEuPathDB" id="TrichDB:TRFO_02085"/>
<comment type="similarity">
    <text evidence="1">Belongs to the carnosine N-methyltransferase family.</text>
</comment>
<dbReference type="SMART" id="SM01296">
    <property type="entry name" value="N2227"/>
    <property type="match status" value="1"/>
</dbReference>
<dbReference type="EC" id="2.1.1.22" evidence="2"/>
<dbReference type="OrthoDB" id="978at2759"/>
<evidence type="ECO:0000256" key="1">
    <source>
        <dbReference type="ARBA" id="ARBA00010086"/>
    </source>
</evidence>
<dbReference type="RefSeq" id="XP_068350080.1">
    <property type="nucleotide sequence ID" value="XM_068490479.1"/>
</dbReference>
<sequence length="350" mass="39637">MWSQREIFEFSDLVTTLNHYRGACIKQLEKFSTTGYRTEEEISQIRQAINSNADLFEYMARKAPAAFGNGPIPQFPMTRPIEEFDTTDLHQLSSALKSASRDWTSLGEIERQQTYSPIISALKDFLPQDSKILIPGAGLCRLAVEIASAGYIACANENAFIMLVISHIAFRHKKEFRIFPFIHQISGLESFNDSLISEVFPRYPVQNISPNGEIDGEIENAVIDPLFLIEHQRLVLMAGDIDGMQNSQQNQFDGVVTCFFIDVVPDVRNLLDLISKVLKPGGYWINLGPLMMHRADDDFFAKASFNDIPRIAQNAGLTIIRESRIETSYIENPNTNIKTNYRCQFLVAQK</sequence>
<reference evidence="6" key="1">
    <citation type="submission" date="2016-10" db="EMBL/GenBank/DDBJ databases">
        <authorList>
            <person name="Benchimol M."/>
            <person name="Almeida L.G."/>
            <person name="Vasconcelos A.T."/>
            <person name="Perreira-Neves A."/>
            <person name="Rosa I.A."/>
            <person name="Tasca T."/>
            <person name="Bogo M.R."/>
            <person name="de Souza W."/>
        </authorList>
    </citation>
    <scope>NUCLEOTIDE SEQUENCE [LARGE SCALE GENOMIC DNA]</scope>
    <source>
        <strain evidence="6">K</strain>
    </source>
</reference>